<dbReference type="Gene3D" id="2.60.120.10">
    <property type="entry name" value="Jelly Rolls"/>
    <property type="match status" value="1"/>
</dbReference>
<accession>A0ABT6B2Z0</accession>
<protein>
    <submittedName>
        <fullName evidence="2">Cupin domain-containing protein</fullName>
    </submittedName>
</protein>
<dbReference type="InterPro" id="IPR052535">
    <property type="entry name" value="Bacilysin_H2HPP_isomerase"/>
</dbReference>
<dbReference type="EMBL" id="JARJLM010000657">
    <property type="protein sequence ID" value="MDF3839163.1"/>
    <property type="molecule type" value="Genomic_DNA"/>
</dbReference>
<sequence length="145" mass="15939">MPEATKWRGGVTVVRGRELELVMRDPSGTGRATALDFVGTGGQKTWIGTVTVKPGTSTGMHHHGRHEVAIYVLRGRSEIRWGDRLEFAAEVADGDCVYFAPNVPHQELNLSNIEAVDFLVVRSDNEKIAIKLDGGVPVERPEMVF</sequence>
<reference evidence="2 3" key="1">
    <citation type="submission" date="2023-03" db="EMBL/GenBank/DDBJ databases">
        <title>Draft assemblies of triclosan tolerant bacteria isolated from returned activated sludge.</title>
        <authorList>
            <person name="Van Hamelsveld S."/>
        </authorList>
    </citation>
    <scope>NUCLEOTIDE SEQUENCE [LARGE SCALE GENOMIC DNA]</scope>
    <source>
        <strain evidence="2 3">GW210010_S58</strain>
    </source>
</reference>
<dbReference type="PANTHER" id="PTHR40112:SF1">
    <property type="entry name" value="H2HPP ISOMERASE"/>
    <property type="match status" value="1"/>
</dbReference>
<dbReference type="InterPro" id="IPR013096">
    <property type="entry name" value="Cupin_2"/>
</dbReference>
<gene>
    <name evidence="2" type="ORF">P3W85_40440</name>
</gene>
<dbReference type="PANTHER" id="PTHR40112">
    <property type="entry name" value="H2HPP ISOMERASE"/>
    <property type="match status" value="1"/>
</dbReference>
<dbReference type="CDD" id="cd02210">
    <property type="entry name" value="cupin_BLR2406-like"/>
    <property type="match status" value="1"/>
</dbReference>
<feature type="domain" description="Cupin type-2" evidence="1">
    <location>
        <begin position="49"/>
        <end position="120"/>
    </location>
</feature>
<evidence type="ECO:0000259" key="1">
    <source>
        <dbReference type="Pfam" id="PF07883"/>
    </source>
</evidence>
<evidence type="ECO:0000313" key="2">
    <source>
        <dbReference type="EMBL" id="MDF3839163.1"/>
    </source>
</evidence>
<comment type="caution">
    <text evidence="2">The sequence shown here is derived from an EMBL/GenBank/DDBJ whole genome shotgun (WGS) entry which is preliminary data.</text>
</comment>
<dbReference type="Pfam" id="PF07883">
    <property type="entry name" value="Cupin_2"/>
    <property type="match status" value="1"/>
</dbReference>
<name>A0ABT6B2Z0_9BURK</name>
<dbReference type="Proteomes" id="UP001216674">
    <property type="component" value="Unassembled WGS sequence"/>
</dbReference>
<dbReference type="RefSeq" id="WP_276268932.1">
    <property type="nucleotide sequence ID" value="NZ_JARJLM010000657.1"/>
</dbReference>
<dbReference type="SUPFAM" id="SSF51182">
    <property type="entry name" value="RmlC-like cupins"/>
    <property type="match status" value="1"/>
</dbReference>
<proteinExistence type="predicted"/>
<evidence type="ECO:0000313" key="3">
    <source>
        <dbReference type="Proteomes" id="UP001216674"/>
    </source>
</evidence>
<organism evidence="2 3">
    <name type="scientific">Cupriavidus basilensis</name>
    <dbReference type="NCBI Taxonomy" id="68895"/>
    <lineage>
        <taxon>Bacteria</taxon>
        <taxon>Pseudomonadati</taxon>
        <taxon>Pseudomonadota</taxon>
        <taxon>Betaproteobacteria</taxon>
        <taxon>Burkholderiales</taxon>
        <taxon>Burkholderiaceae</taxon>
        <taxon>Cupriavidus</taxon>
    </lineage>
</organism>
<keyword evidence="3" id="KW-1185">Reference proteome</keyword>
<dbReference type="InterPro" id="IPR011051">
    <property type="entry name" value="RmlC_Cupin_sf"/>
</dbReference>
<dbReference type="InterPro" id="IPR014710">
    <property type="entry name" value="RmlC-like_jellyroll"/>
</dbReference>